<comment type="caution">
    <text evidence="2">The sequence shown here is derived from an EMBL/GenBank/DDBJ whole genome shotgun (WGS) entry which is preliminary data.</text>
</comment>
<dbReference type="InParanoid" id="K2SX08"/>
<proteinExistence type="predicted"/>
<sequence>MAGLKWIAFRVCGWVGVFHLNVVLWEFLDVGPDAVGKAGMPIQFIGIPGHGTLHLMKDRVVAAVDCITAVDVGGDQITRRSVGAEGVSLMSGGVGAQDRVFIDVVGVTAITARMINRKAERVEVLIHADNREEIIVGLVARETRLDELTSDGNGMVRLKMQSSRNSIKDALRCVHPFVRLICAAFYSDGLGGPAWQNIRTIGPDPRAKRDGTGKGRVSNDDTIRPERKC</sequence>
<name>K2SX08_MACPH</name>
<reference evidence="2 3" key="1">
    <citation type="journal article" date="2012" name="BMC Genomics">
        <title>Tools to kill: Genome of one of the most destructive plant pathogenic fungi Macrophomina phaseolina.</title>
        <authorList>
            <person name="Islam M.S."/>
            <person name="Haque M.S."/>
            <person name="Islam M.M."/>
            <person name="Emdad E.M."/>
            <person name="Halim A."/>
            <person name="Hossen Q.M.M."/>
            <person name="Hossain M.Z."/>
            <person name="Ahmed B."/>
            <person name="Rahim S."/>
            <person name="Rahman M.S."/>
            <person name="Alam M.M."/>
            <person name="Hou S."/>
            <person name="Wan X."/>
            <person name="Saito J.A."/>
            <person name="Alam M."/>
        </authorList>
    </citation>
    <scope>NUCLEOTIDE SEQUENCE [LARGE SCALE GENOMIC DNA]</scope>
    <source>
        <strain evidence="2 3">MS6</strain>
    </source>
</reference>
<evidence type="ECO:0000313" key="2">
    <source>
        <dbReference type="EMBL" id="EKG21045.1"/>
    </source>
</evidence>
<gene>
    <name evidence="2" type="ORF">MPH_01674</name>
</gene>
<feature type="compositionally biased region" description="Basic and acidic residues" evidence="1">
    <location>
        <begin position="205"/>
        <end position="229"/>
    </location>
</feature>
<organism evidence="2 3">
    <name type="scientific">Macrophomina phaseolina (strain MS6)</name>
    <name type="common">Charcoal rot fungus</name>
    <dbReference type="NCBI Taxonomy" id="1126212"/>
    <lineage>
        <taxon>Eukaryota</taxon>
        <taxon>Fungi</taxon>
        <taxon>Dikarya</taxon>
        <taxon>Ascomycota</taxon>
        <taxon>Pezizomycotina</taxon>
        <taxon>Dothideomycetes</taxon>
        <taxon>Dothideomycetes incertae sedis</taxon>
        <taxon>Botryosphaeriales</taxon>
        <taxon>Botryosphaeriaceae</taxon>
        <taxon>Macrophomina</taxon>
    </lineage>
</organism>
<dbReference type="HOGENOM" id="CLU_1210025_0_0_1"/>
<evidence type="ECO:0000256" key="1">
    <source>
        <dbReference type="SAM" id="MobiDB-lite"/>
    </source>
</evidence>
<dbReference type="Proteomes" id="UP000007129">
    <property type="component" value="Unassembled WGS sequence"/>
</dbReference>
<protein>
    <submittedName>
        <fullName evidence="2">Uncharacterized protein</fullName>
    </submittedName>
</protein>
<dbReference type="AlphaFoldDB" id="K2SX08"/>
<accession>K2SX08</accession>
<dbReference type="VEuPathDB" id="FungiDB:MPH_01674"/>
<evidence type="ECO:0000313" key="3">
    <source>
        <dbReference type="Proteomes" id="UP000007129"/>
    </source>
</evidence>
<dbReference type="EMBL" id="AHHD01000068">
    <property type="protein sequence ID" value="EKG21045.1"/>
    <property type="molecule type" value="Genomic_DNA"/>
</dbReference>
<feature type="region of interest" description="Disordered" evidence="1">
    <location>
        <begin position="201"/>
        <end position="229"/>
    </location>
</feature>